<keyword evidence="2" id="KW-1133">Transmembrane helix</keyword>
<proteinExistence type="predicted"/>
<accession>A0A0G3HL72</accession>
<dbReference type="Proteomes" id="UP000035548">
    <property type="component" value="Chromosome"/>
</dbReference>
<dbReference type="EMBL" id="CP011546">
    <property type="protein sequence ID" value="AKK11857.1"/>
    <property type="molecule type" value="Genomic_DNA"/>
</dbReference>
<dbReference type="RefSeq" id="WP_047260180.1">
    <property type="nucleotide sequence ID" value="NZ_CP011546.1"/>
</dbReference>
<keyword evidence="2" id="KW-0472">Membrane</keyword>
<keyword evidence="4" id="KW-1185">Reference proteome</keyword>
<dbReference type="KEGG" id="cut:CUTER_09445"/>
<dbReference type="PATRIC" id="fig|1072256.5.peg.1860"/>
<sequence>MTNSDPRPGGRLPEKYYQRRRIAALIGVLLVVALLVWGLSALARRGNPEVDPQAASTGTTTPAGPPSSTDPAPSDAPYGEEKKDQKDADSAEPSEQKQPTKLDRACELKDLRITAASDQPTYPAGVQPVLYMTVENPTDRDCAIDLDKDALRFEVYSLATNARVWSDVDCSDPVETGEQTFPAGGTRTFQAVWSRTGSAPGKCTARPEVEPGGYFLHAVIGDNPSPGYTFNLR</sequence>
<organism evidence="3 4">
    <name type="scientific">Corynebacterium uterequi</name>
    <dbReference type="NCBI Taxonomy" id="1072256"/>
    <lineage>
        <taxon>Bacteria</taxon>
        <taxon>Bacillati</taxon>
        <taxon>Actinomycetota</taxon>
        <taxon>Actinomycetes</taxon>
        <taxon>Mycobacteriales</taxon>
        <taxon>Corynebacteriaceae</taxon>
        <taxon>Corynebacterium</taxon>
    </lineage>
</organism>
<dbReference type="STRING" id="1072256.CUTER_09445"/>
<feature type="compositionally biased region" description="Basic and acidic residues" evidence="1">
    <location>
        <begin position="79"/>
        <end position="105"/>
    </location>
</feature>
<feature type="compositionally biased region" description="Low complexity" evidence="1">
    <location>
        <begin position="54"/>
        <end position="77"/>
    </location>
</feature>
<feature type="transmembrane region" description="Helical" evidence="2">
    <location>
        <begin position="21"/>
        <end position="43"/>
    </location>
</feature>
<dbReference type="AlphaFoldDB" id="A0A0G3HL72"/>
<evidence type="ECO:0000256" key="2">
    <source>
        <dbReference type="SAM" id="Phobius"/>
    </source>
</evidence>
<reference evidence="3 4" key="1">
    <citation type="journal article" date="2015" name="Genome Announc.">
        <title>Virulence Factor Genes Detected in the Complete Genome Sequence of Corynebacterium uterequi DSM 45634, Isolated from the Uterus of a Maiden Mare.</title>
        <authorList>
            <person name="Ruckert C."/>
            <person name="Kriete M."/>
            <person name="Jaenicke S."/>
            <person name="Winkler A."/>
            <person name="Tauch A."/>
        </authorList>
    </citation>
    <scope>NUCLEOTIDE SEQUENCE [LARGE SCALE GENOMIC DNA]</scope>
    <source>
        <strain evidence="3 4">DSM 45634</strain>
    </source>
</reference>
<evidence type="ECO:0000256" key="1">
    <source>
        <dbReference type="SAM" id="MobiDB-lite"/>
    </source>
</evidence>
<feature type="region of interest" description="Disordered" evidence="1">
    <location>
        <begin position="47"/>
        <end position="105"/>
    </location>
</feature>
<protein>
    <submittedName>
        <fullName evidence="3">Uncharacterized protein</fullName>
    </submittedName>
</protein>
<keyword evidence="2" id="KW-0812">Transmembrane</keyword>
<gene>
    <name evidence="3" type="ORF">CUTER_09445</name>
</gene>
<evidence type="ECO:0000313" key="4">
    <source>
        <dbReference type="Proteomes" id="UP000035548"/>
    </source>
</evidence>
<name>A0A0G3HL72_9CORY</name>
<evidence type="ECO:0000313" key="3">
    <source>
        <dbReference type="EMBL" id="AKK11857.1"/>
    </source>
</evidence>
<reference evidence="4" key="2">
    <citation type="submission" date="2015-05" db="EMBL/GenBank/DDBJ databases">
        <title>Complete genome sequence of Corynebacterium uterequi DSM 45634, isolated from the uterus of a maiden mare.</title>
        <authorList>
            <person name="Ruckert C."/>
            <person name="Albersmeier A."/>
            <person name="Winkler A."/>
            <person name="Tauch A."/>
        </authorList>
    </citation>
    <scope>NUCLEOTIDE SEQUENCE [LARGE SCALE GENOMIC DNA]</scope>
    <source>
        <strain evidence="4">DSM 45634</strain>
    </source>
</reference>